<evidence type="ECO:0000313" key="8">
    <source>
        <dbReference type="Proteomes" id="UP001595979"/>
    </source>
</evidence>
<dbReference type="PANTHER" id="PTHR43630:SF1">
    <property type="entry name" value="POLY-BETA-1,6-N-ACETYL-D-GLUCOSAMINE SYNTHASE"/>
    <property type="match status" value="1"/>
</dbReference>
<keyword evidence="4" id="KW-1133">Transmembrane helix</keyword>
<evidence type="ECO:0000256" key="4">
    <source>
        <dbReference type="SAM" id="Phobius"/>
    </source>
</evidence>
<protein>
    <submittedName>
        <fullName evidence="7">Glycosyltransferase</fullName>
        <ecNumber evidence="7">2.4.-.-</ecNumber>
    </submittedName>
</protein>
<dbReference type="EMBL" id="JBHSOH010000006">
    <property type="protein sequence ID" value="MFC5847860.1"/>
    <property type="molecule type" value="Genomic_DNA"/>
</dbReference>
<feature type="transmembrane region" description="Helical" evidence="4">
    <location>
        <begin position="25"/>
        <end position="45"/>
    </location>
</feature>
<dbReference type="CDD" id="cd06423">
    <property type="entry name" value="CESA_like"/>
    <property type="match status" value="1"/>
</dbReference>
<feature type="transmembrane region" description="Helical" evidence="4">
    <location>
        <begin position="1009"/>
        <end position="1028"/>
    </location>
</feature>
<feature type="domain" description="NodB homology" evidence="5">
    <location>
        <begin position="476"/>
        <end position="665"/>
    </location>
</feature>
<reference evidence="8" key="1">
    <citation type="journal article" date="2019" name="Int. J. Syst. Evol. Microbiol.">
        <title>The Global Catalogue of Microorganisms (GCM) 10K type strain sequencing project: providing services to taxonomists for standard genome sequencing and annotation.</title>
        <authorList>
            <consortium name="The Broad Institute Genomics Platform"/>
            <consortium name="The Broad Institute Genome Sequencing Center for Infectious Disease"/>
            <person name="Wu L."/>
            <person name="Ma J."/>
        </authorList>
    </citation>
    <scope>NUCLEOTIDE SEQUENCE [LARGE SCALE GENOMIC DNA]</scope>
    <source>
        <strain evidence="8">CGMCC 1.15053</strain>
    </source>
</reference>
<evidence type="ECO:0000259" key="5">
    <source>
        <dbReference type="PROSITE" id="PS51677"/>
    </source>
</evidence>
<dbReference type="InterPro" id="IPR002509">
    <property type="entry name" value="NODB_dom"/>
</dbReference>
<feature type="transmembrane region" description="Helical" evidence="4">
    <location>
        <begin position="1040"/>
        <end position="1059"/>
    </location>
</feature>
<dbReference type="InterPro" id="IPR011330">
    <property type="entry name" value="Glyco_hydro/deAcase_b/a-brl"/>
</dbReference>
<dbReference type="GO" id="GO:0016757">
    <property type="term" value="F:glycosyltransferase activity"/>
    <property type="evidence" value="ECO:0007669"/>
    <property type="project" value="UniProtKB-KW"/>
</dbReference>
<feature type="transmembrane region" description="Helical" evidence="4">
    <location>
        <begin position="709"/>
        <end position="730"/>
    </location>
</feature>
<keyword evidence="4" id="KW-0812">Transmembrane</keyword>
<evidence type="ECO:0000259" key="6">
    <source>
        <dbReference type="PROSITE" id="PS51910"/>
    </source>
</evidence>
<dbReference type="Gene3D" id="3.20.20.80">
    <property type="entry name" value="Glycosidases"/>
    <property type="match status" value="1"/>
</dbReference>
<dbReference type="SMART" id="SM00636">
    <property type="entry name" value="Glyco_18"/>
    <property type="match status" value="1"/>
</dbReference>
<dbReference type="InterPro" id="IPR029070">
    <property type="entry name" value="Chitinase_insertion_sf"/>
</dbReference>
<dbReference type="Gene3D" id="3.10.50.10">
    <property type="match status" value="1"/>
</dbReference>
<keyword evidence="3 7" id="KW-0808">Transferase</keyword>
<dbReference type="SUPFAM" id="SSF53448">
    <property type="entry name" value="Nucleotide-diphospho-sugar transferases"/>
    <property type="match status" value="1"/>
</dbReference>
<dbReference type="InterPro" id="IPR011583">
    <property type="entry name" value="Chitinase_II/V-like_cat"/>
</dbReference>
<organism evidence="7 8">
    <name type="scientific">Deinococcus petrolearius</name>
    <dbReference type="NCBI Taxonomy" id="1751295"/>
    <lineage>
        <taxon>Bacteria</taxon>
        <taxon>Thermotogati</taxon>
        <taxon>Deinococcota</taxon>
        <taxon>Deinococci</taxon>
        <taxon>Deinococcales</taxon>
        <taxon>Deinococcaceae</taxon>
        <taxon>Deinococcus</taxon>
    </lineage>
</organism>
<dbReference type="PANTHER" id="PTHR43630">
    <property type="entry name" value="POLY-BETA-1,6-N-ACETYL-D-GLUCOSAMINE SYNTHASE"/>
    <property type="match status" value="1"/>
</dbReference>
<dbReference type="Gene3D" id="3.20.20.370">
    <property type="entry name" value="Glycoside hydrolase/deacetylase"/>
    <property type="match status" value="1"/>
</dbReference>
<accession>A0ABW1DHZ1</accession>
<dbReference type="Pfam" id="PF00704">
    <property type="entry name" value="Glyco_hydro_18"/>
    <property type="match status" value="1"/>
</dbReference>
<dbReference type="Gene3D" id="3.90.550.10">
    <property type="entry name" value="Spore Coat Polysaccharide Biosynthesis Protein SpsA, Chain A"/>
    <property type="match status" value="1"/>
</dbReference>
<dbReference type="InterPro" id="IPR001223">
    <property type="entry name" value="Glyco_hydro18_cat"/>
</dbReference>
<evidence type="ECO:0000256" key="3">
    <source>
        <dbReference type="ARBA" id="ARBA00022679"/>
    </source>
</evidence>
<evidence type="ECO:0000256" key="1">
    <source>
        <dbReference type="ARBA" id="ARBA00006739"/>
    </source>
</evidence>
<dbReference type="SUPFAM" id="SSF88713">
    <property type="entry name" value="Glycoside hydrolase/deacetylase"/>
    <property type="match status" value="1"/>
</dbReference>
<dbReference type="PROSITE" id="PS51677">
    <property type="entry name" value="NODB"/>
    <property type="match status" value="1"/>
</dbReference>
<dbReference type="Proteomes" id="UP001595979">
    <property type="component" value="Unassembled WGS sequence"/>
</dbReference>
<comment type="similarity">
    <text evidence="1">Belongs to the glycosyltransferase 2 family.</text>
</comment>
<evidence type="ECO:0000313" key="7">
    <source>
        <dbReference type="EMBL" id="MFC5847860.1"/>
    </source>
</evidence>
<evidence type="ECO:0000256" key="2">
    <source>
        <dbReference type="ARBA" id="ARBA00022676"/>
    </source>
</evidence>
<dbReference type="Pfam" id="PF01522">
    <property type="entry name" value="Polysacc_deac_1"/>
    <property type="match status" value="1"/>
</dbReference>
<dbReference type="InterPro" id="IPR029044">
    <property type="entry name" value="Nucleotide-diphossugar_trans"/>
</dbReference>
<dbReference type="SUPFAM" id="SSF51445">
    <property type="entry name" value="(Trans)glycosidases"/>
    <property type="match status" value="1"/>
</dbReference>
<sequence>MSEPPPSVPVFYDPAGRRRRNLNRLAAALGGGALLAGAALLTALWHPAALPALHLQGGTPGLRPLTGVVQHAGRAAAGPDESYAGVTGDASTRAAPLNVTGFFVAWDDNSLSSLKRNLGTLDVLVPEWWHLGTGGALLAESPGKNAAMRAYVTAQRPALPVMPLVNNYDPQTQTWASDRLGAVLGDAAQRAELVRGLLAGVAQNNFAGLNVDFENIPDGAQARYVTFIGELASGLHAAHKKLTLDAPLDDPAFRYADLGRLADSVVLMAYDEHEETSEPGAIAAQGWLSRGVAAQLRAVPAGHLTVALGGYGYDWAPGAQAAELTFQEAMSLARDAGAHPALDPRTLNPTFRYEGEDGRAHTVWYLDAVSLYDQAQAVRALGIRNVALWRLGSEDPGMWPALRRTGTGAVTALSQLQAGYDIDYRGQGELLRVSGQPRGGQRTVTLDPHTGLLNAERVTTFATPYTIERWGESDRKALALTFDDGPDPLYTPRILDILKREHVPATFFVVGLRGQADPGLLRRMVAEGDEIGSHTYTHPDLGLVSAQQFDLELGATQRLLEGETGRRTVLFRPPFAEDVEPETPDQAGIVARASAQGYYISGMGVDPNDWKRPGVAAIIQGVLSQVRDGDGQVVLLHDAGGDREQTVAALPTIIGRLRAEGYHFTTVSQLAGIPVAQANPPVSAGERWLARVMGVDFTALGVFGTVLGWLFKIGVTLSVARLLLITVLALREARTRRAPAGAAQQALPSVTVIVPAHDEARVIGGAVASLLASDLPDLRVYVVDDGSSDDTAGVVRALYPDHPRLTVERIANSGKSGALNHALHRVDSEVVVVLDADTHINPEAARRLARHFVDPRVAAVAGNAKVGNRVNLLTRWQALEYITAQNLERRAMSQLNAISVVPGAIGAWRRTALLALGGFTHDTLAEDADLTMRALRAGHRVTYELGAVARTEAPETVRAFLKQRDRWMFGTLQATWKQRGALRSSARGLGLFTLPNVLLFQVLSPLLGAVLDLTFVTSLAWALLQWHYHPDGGFTPAGPVLLFTLLFIVVDFLAAAVAFALEPSEDWRLLPLLLPQRLIYRQLMSYVAIRAVIGALQGQRRGWGKLERTANVAPAAPRPEAQPGT</sequence>
<proteinExistence type="inferred from homology"/>
<comment type="caution">
    <text evidence="7">The sequence shown here is derived from an EMBL/GenBank/DDBJ whole genome shotgun (WGS) entry which is preliminary data.</text>
</comment>
<name>A0ABW1DHZ1_9DEIO</name>
<keyword evidence="2 7" id="KW-0328">Glycosyltransferase</keyword>
<dbReference type="InterPro" id="IPR017853">
    <property type="entry name" value="GH"/>
</dbReference>
<dbReference type="PROSITE" id="PS51910">
    <property type="entry name" value="GH18_2"/>
    <property type="match status" value="1"/>
</dbReference>
<dbReference type="Pfam" id="PF13641">
    <property type="entry name" value="Glyco_tranf_2_3"/>
    <property type="match status" value="1"/>
</dbReference>
<keyword evidence="4" id="KW-0472">Membrane</keyword>
<dbReference type="RefSeq" id="WP_380047389.1">
    <property type="nucleotide sequence ID" value="NZ_JBHSOH010000006.1"/>
</dbReference>
<dbReference type="EC" id="2.4.-.-" evidence="7"/>
<feature type="domain" description="GH18" evidence="6">
    <location>
        <begin position="97"/>
        <end position="409"/>
    </location>
</feature>
<keyword evidence="8" id="KW-1185">Reference proteome</keyword>
<gene>
    <name evidence="7" type="ORF">ACFPQ6_06010</name>
</gene>